<reference evidence="9 10" key="1">
    <citation type="journal article" date="2020" name="J. Phycol.">
        <title>Comparative genome analysis reveals Cyanidiococcus gen. nov., a new extremophilic red algal genus sister to Cyanidioschyzon (Cyanidioschyzonaceae, Rhodophyta).</title>
        <authorList>
            <person name="Liu S.-L."/>
            <person name="Chiang Y.-R."/>
            <person name="Yoon H.S."/>
            <person name="Fu H.-Y."/>
        </authorList>
    </citation>
    <scope>NUCLEOTIDE SEQUENCE [LARGE SCALE GENOMIC DNA]</scope>
    <source>
        <strain evidence="9 10">THAL066</strain>
    </source>
</reference>
<keyword evidence="3 7" id="KW-0805">Transcription regulation</keyword>
<dbReference type="Gene3D" id="1.10.10.1340">
    <property type="entry name" value="Mediator of RNA polymerase II, submodule Med31 (Soh1)"/>
    <property type="match status" value="1"/>
</dbReference>
<comment type="function">
    <text evidence="7">Component of the Mediator complex, a coactivator involved in the regulated transcription of nearly all RNA polymerase II-dependent genes. Mediator functions as a bridge to convey information from gene-specific regulatory proteins to the basal RNA polymerase II transcription machinery. Mediator is recruited to promoters by direct interactions with regulatory proteins and serves as a scaffold for the assembly of a functional preinitiation complex with RNA polymerase II and the general transcription factors.</text>
</comment>
<comment type="caution">
    <text evidence="9">The sequence shown here is derived from an EMBL/GenBank/DDBJ whole genome shotgun (WGS) entry which is preliminary data.</text>
</comment>
<protein>
    <recommendedName>
        <fullName evidence="7">Mediator of RNA polymerase II transcription subunit 31</fullName>
    </recommendedName>
</protein>
<evidence type="ECO:0000256" key="6">
    <source>
        <dbReference type="ARBA" id="ARBA00023242"/>
    </source>
</evidence>
<dbReference type="AlphaFoldDB" id="A0A7J7IEM2"/>
<feature type="compositionally biased region" description="Polar residues" evidence="8">
    <location>
        <begin position="116"/>
        <end position="130"/>
    </location>
</feature>
<dbReference type="InterPro" id="IPR038089">
    <property type="entry name" value="Med31_sf"/>
</dbReference>
<evidence type="ECO:0000313" key="10">
    <source>
        <dbReference type="Proteomes" id="UP000530660"/>
    </source>
</evidence>
<dbReference type="InterPro" id="IPR008831">
    <property type="entry name" value="Mediator_Med31"/>
</dbReference>
<comment type="subunit">
    <text evidence="7">Component of the Mediator complex.</text>
</comment>
<evidence type="ECO:0000256" key="8">
    <source>
        <dbReference type="SAM" id="MobiDB-lite"/>
    </source>
</evidence>
<dbReference type="Proteomes" id="UP000530660">
    <property type="component" value="Unassembled WGS sequence"/>
</dbReference>
<dbReference type="OrthoDB" id="10257739at2759"/>
<evidence type="ECO:0000256" key="2">
    <source>
        <dbReference type="ARBA" id="ARBA00006378"/>
    </source>
</evidence>
<proteinExistence type="inferred from homology"/>
<comment type="subcellular location">
    <subcellularLocation>
        <location evidence="1 7">Nucleus</location>
    </subcellularLocation>
</comment>
<dbReference type="EMBL" id="VWRR01000014">
    <property type="protein sequence ID" value="KAF6001556.1"/>
    <property type="molecule type" value="Genomic_DNA"/>
</dbReference>
<comment type="similarity">
    <text evidence="2 7">Belongs to the Mediator complex subunit 31 family.</text>
</comment>
<evidence type="ECO:0000256" key="3">
    <source>
        <dbReference type="ARBA" id="ARBA00023015"/>
    </source>
</evidence>
<dbReference type="GO" id="GO:0016592">
    <property type="term" value="C:mediator complex"/>
    <property type="evidence" value="ECO:0007669"/>
    <property type="project" value="InterPro"/>
</dbReference>
<dbReference type="Pfam" id="PF05669">
    <property type="entry name" value="Med31"/>
    <property type="match status" value="1"/>
</dbReference>
<evidence type="ECO:0000256" key="1">
    <source>
        <dbReference type="ARBA" id="ARBA00004123"/>
    </source>
</evidence>
<feature type="region of interest" description="Disordered" evidence="8">
    <location>
        <begin position="1"/>
        <end position="25"/>
    </location>
</feature>
<sequence length="254" mass="29082">MHAGAALGPRTEGTGRVAAPGNNDQPSLEETLRFAYVAQEVIQEHHLWGWDVVSLGEQRQTWRALLDFVLSRRVALETHSMPGRTRKRTLVEKLDSETAVEQPETTTSSERKDQESQNAAISVGRTSPENSLHHDETSGDTRREPAASSFLEELAWVESLASPSYVAYLCQMRHFEDPRHLEHLNALQRWRKDPAYRQYVSQPVALFFLEQLCSAEFREALRHPDIAARYEQQVNLFRREYTNLLNYGAKHAQT</sequence>
<keyword evidence="10" id="KW-1185">Reference proteome</keyword>
<dbReference type="GO" id="GO:0006355">
    <property type="term" value="P:regulation of DNA-templated transcription"/>
    <property type="evidence" value="ECO:0007669"/>
    <property type="project" value="InterPro"/>
</dbReference>
<dbReference type="GO" id="GO:0003712">
    <property type="term" value="F:transcription coregulator activity"/>
    <property type="evidence" value="ECO:0007669"/>
    <property type="project" value="InterPro"/>
</dbReference>
<gene>
    <name evidence="9" type="ORF">F1559_003210</name>
</gene>
<evidence type="ECO:0000313" key="9">
    <source>
        <dbReference type="EMBL" id="KAF6001556.1"/>
    </source>
</evidence>
<organism evidence="9 10">
    <name type="scientific">Cyanidiococcus yangmingshanensis</name>
    <dbReference type="NCBI Taxonomy" id="2690220"/>
    <lineage>
        <taxon>Eukaryota</taxon>
        <taxon>Rhodophyta</taxon>
        <taxon>Bangiophyceae</taxon>
        <taxon>Cyanidiales</taxon>
        <taxon>Cyanidiaceae</taxon>
        <taxon>Cyanidiococcus</taxon>
    </lineage>
</organism>
<evidence type="ECO:0000256" key="4">
    <source>
        <dbReference type="ARBA" id="ARBA00023159"/>
    </source>
</evidence>
<evidence type="ECO:0000256" key="7">
    <source>
        <dbReference type="RuleBase" id="RU364129"/>
    </source>
</evidence>
<accession>A0A7J7IEM2</accession>
<name>A0A7J7IEM2_9RHOD</name>
<keyword evidence="5 7" id="KW-0804">Transcription</keyword>
<keyword evidence="4 7" id="KW-0010">Activator</keyword>
<keyword evidence="6 7" id="KW-0539">Nucleus</keyword>
<feature type="compositionally biased region" description="Basic and acidic residues" evidence="8">
    <location>
        <begin position="131"/>
        <end position="144"/>
    </location>
</feature>
<feature type="region of interest" description="Disordered" evidence="8">
    <location>
        <begin position="85"/>
        <end position="144"/>
    </location>
</feature>
<evidence type="ECO:0000256" key="5">
    <source>
        <dbReference type="ARBA" id="ARBA00023163"/>
    </source>
</evidence>
<dbReference type="PANTHER" id="PTHR13186">
    <property type="entry name" value="MEDIATOR OF RNA POLYMERASE II TRANSCRIPTION SUBUNIT 31"/>
    <property type="match status" value="1"/>
</dbReference>